<comment type="caution">
    <text evidence="2">The sequence shown here is derived from an EMBL/GenBank/DDBJ whole genome shotgun (WGS) entry which is preliminary data.</text>
</comment>
<reference evidence="2 3" key="1">
    <citation type="submission" date="2019-05" db="EMBL/GenBank/DDBJ databases">
        <title>Another draft genome of Portunus trituberculatus and its Hox gene families provides insights of decapod evolution.</title>
        <authorList>
            <person name="Jeong J.-H."/>
            <person name="Song I."/>
            <person name="Kim S."/>
            <person name="Choi T."/>
            <person name="Kim D."/>
            <person name="Ryu S."/>
            <person name="Kim W."/>
        </authorList>
    </citation>
    <scope>NUCLEOTIDE SEQUENCE [LARGE SCALE GENOMIC DNA]</scope>
    <source>
        <tissue evidence="2">Muscle</tissue>
    </source>
</reference>
<proteinExistence type="predicted"/>
<protein>
    <submittedName>
        <fullName evidence="2">Uncharacterized protein</fullName>
    </submittedName>
</protein>
<keyword evidence="3" id="KW-1185">Reference proteome</keyword>
<name>A0A5B7FJN6_PORTR</name>
<dbReference type="EMBL" id="VSRR010006859">
    <property type="protein sequence ID" value="MPC45715.1"/>
    <property type="molecule type" value="Genomic_DNA"/>
</dbReference>
<dbReference type="Proteomes" id="UP000324222">
    <property type="component" value="Unassembled WGS sequence"/>
</dbReference>
<accession>A0A5B7FJN6</accession>
<evidence type="ECO:0000313" key="2">
    <source>
        <dbReference type="EMBL" id="MPC45715.1"/>
    </source>
</evidence>
<evidence type="ECO:0000313" key="3">
    <source>
        <dbReference type="Proteomes" id="UP000324222"/>
    </source>
</evidence>
<dbReference type="AlphaFoldDB" id="A0A5B7FJN6"/>
<organism evidence="2 3">
    <name type="scientific">Portunus trituberculatus</name>
    <name type="common">Swimming crab</name>
    <name type="synonym">Neptunus trituberculatus</name>
    <dbReference type="NCBI Taxonomy" id="210409"/>
    <lineage>
        <taxon>Eukaryota</taxon>
        <taxon>Metazoa</taxon>
        <taxon>Ecdysozoa</taxon>
        <taxon>Arthropoda</taxon>
        <taxon>Crustacea</taxon>
        <taxon>Multicrustacea</taxon>
        <taxon>Malacostraca</taxon>
        <taxon>Eumalacostraca</taxon>
        <taxon>Eucarida</taxon>
        <taxon>Decapoda</taxon>
        <taxon>Pleocyemata</taxon>
        <taxon>Brachyura</taxon>
        <taxon>Eubrachyura</taxon>
        <taxon>Portunoidea</taxon>
        <taxon>Portunidae</taxon>
        <taxon>Portuninae</taxon>
        <taxon>Portunus</taxon>
    </lineage>
</organism>
<gene>
    <name evidence="2" type="ORF">E2C01_039421</name>
</gene>
<evidence type="ECO:0000256" key="1">
    <source>
        <dbReference type="SAM" id="MobiDB-lite"/>
    </source>
</evidence>
<feature type="compositionally biased region" description="Basic and acidic residues" evidence="1">
    <location>
        <begin position="1"/>
        <end position="17"/>
    </location>
</feature>
<feature type="region of interest" description="Disordered" evidence="1">
    <location>
        <begin position="1"/>
        <end position="23"/>
    </location>
</feature>
<sequence length="169" mass="17893">MDEARDGQISKSDDRPSRRPAPQSLSLAIGLHRYCLCSPGITQVLPVTARLYGCSLSGGPRTLAHSTLYLLRSVASSTHQTSLHPSQGRAHGSPASITHISEQSAAVRGWEVAGSVCCKKHFSGDGRRGAGGHESQQAMKKGCAIPCVHAARCTPRMKTFLCLRGTMGG</sequence>